<organism evidence="2 3">
    <name type="scientific">Stenomitos frigidus ULC18</name>
    <dbReference type="NCBI Taxonomy" id="2107698"/>
    <lineage>
        <taxon>Bacteria</taxon>
        <taxon>Bacillati</taxon>
        <taxon>Cyanobacteriota</taxon>
        <taxon>Cyanophyceae</taxon>
        <taxon>Leptolyngbyales</taxon>
        <taxon>Leptolyngbyaceae</taxon>
        <taxon>Stenomitos</taxon>
    </lineage>
</organism>
<gene>
    <name evidence="2" type="ORF">C7B82_15055</name>
</gene>
<evidence type="ECO:0000256" key="1">
    <source>
        <dbReference type="SAM" id="MobiDB-lite"/>
    </source>
</evidence>
<dbReference type="EMBL" id="PVWK01000083">
    <property type="protein sequence ID" value="PSB28159.1"/>
    <property type="molecule type" value="Genomic_DNA"/>
</dbReference>
<evidence type="ECO:0000313" key="3">
    <source>
        <dbReference type="Proteomes" id="UP000239576"/>
    </source>
</evidence>
<dbReference type="RefSeq" id="WP_106257098.1">
    <property type="nucleotide sequence ID" value="NZ_CAWNSW010000092.1"/>
</dbReference>
<comment type="caution">
    <text evidence="2">The sequence shown here is derived from an EMBL/GenBank/DDBJ whole genome shotgun (WGS) entry which is preliminary data.</text>
</comment>
<feature type="region of interest" description="Disordered" evidence="1">
    <location>
        <begin position="191"/>
        <end position="215"/>
    </location>
</feature>
<dbReference type="Proteomes" id="UP000239576">
    <property type="component" value="Unassembled WGS sequence"/>
</dbReference>
<protein>
    <recommendedName>
        <fullName evidence="4">PRC-barrel domain-containing protein</fullName>
    </recommendedName>
</protein>
<name>A0A2T1E5Z2_9CYAN</name>
<proteinExistence type="predicted"/>
<evidence type="ECO:0000313" key="2">
    <source>
        <dbReference type="EMBL" id="PSB28159.1"/>
    </source>
</evidence>
<reference evidence="3" key="1">
    <citation type="submission" date="2018-02" db="EMBL/GenBank/DDBJ databases">
        <authorList>
            <person name="Moore K."/>
            <person name="Momper L."/>
        </authorList>
    </citation>
    <scope>NUCLEOTIDE SEQUENCE [LARGE SCALE GENOMIC DNA]</scope>
    <source>
        <strain evidence="3">ULC18</strain>
    </source>
</reference>
<reference evidence="2 3" key="2">
    <citation type="submission" date="2018-03" db="EMBL/GenBank/DDBJ databases">
        <title>The ancient ancestry and fast evolution of plastids.</title>
        <authorList>
            <person name="Moore K.R."/>
            <person name="Magnabosco C."/>
            <person name="Momper L."/>
            <person name="Gold D.A."/>
            <person name="Bosak T."/>
            <person name="Fournier G.P."/>
        </authorList>
    </citation>
    <scope>NUCLEOTIDE SEQUENCE [LARGE SCALE GENOMIC DNA]</scope>
    <source>
        <strain evidence="2 3">ULC18</strain>
    </source>
</reference>
<accession>A0A2T1E5Z2</accession>
<feature type="region of interest" description="Disordered" evidence="1">
    <location>
        <begin position="113"/>
        <end position="149"/>
    </location>
</feature>
<keyword evidence="3" id="KW-1185">Reference proteome</keyword>
<evidence type="ECO:0008006" key="4">
    <source>
        <dbReference type="Google" id="ProtNLM"/>
    </source>
</evidence>
<dbReference type="AlphaFoldDB" id="A0A2T1E5Z2"/>
<sequence>MNYASPEKLAQLADSNDRLKRLLLNKMQVLKERLDTFSVVDRHGKPAGEVRNLVLYQGQLSLVIVQPDVHRYWRFVPLSSRMVQQISLRDRVVCTKTTQVDMSYLPDYRVTQRASHPKTPVDRMASARQLPTSLPERLPHLESARGTTPLPDRIAITAQRATQPAVKDPSAWDVAERPKAIAAVVDVAVPQLPRPEEPRPEEQTCNAPEYASGRA</sequence>
<dbReference type="OrthoDB" id="530231at2"/>